<dbReference type="SUPFAM" id="SSF57184">
    <property type="entry name" value="Growth factor receptor domain"/>
    <property type="match status" value="1"/>
</dbReference>
<dbReference type="PANTHER" id="PTHR24046">
    <property type="entry name" value="SIGNAL PEPTIDE, CUB AND EGF-LIKE DOMAIN-CONTAINING"/>
    <property type="match status" value="1"/>
</dbReference>
<keyword evidence="4" id="KW-0472">Membrane</keyword>
<evidence type="ECO:0000313" key="6">
    <source>
        <dbReference type="EMBL" id="CAG2221269.1"/>
    </source>
</evidence>
<dbReference type="SMART" id="SM00032">
    <property type="entry name" value="CCP"/>
    <property type="match status" value="2"/>
</dbReference>
<dbReference type="GO" id="GO:0009986">
    <property type="term" value="C:cell surface"/>
    <property type="evidence" value="ECO:0007669"/>
    <property type="project" value="TreeGrafter"/>
</dbReference>
<evidence type="ECO:0000256" key="3">
    <source>
        <dbReference type="SAM" id="MobiDB-lite"/>
    </source>
</evidence>
<dbReference type="EMBL" id="CAJPWZ010001680">
    <property type="protein sequence ID" value="CAG2221269.1"/>
    <property type="molecule type" value="Genomic_DNA"/>
</dbReference>
<keyword evidence="4" id="KW-1133">Transmembrane helix</keyword>
<dbReference type="PROSITE" id="PS50825">
    <property type="entry name" value="HYR"/>
    <property type="match status" value="1"/>
</dbReference>
<dbReference type="Proteomes" id="UP000683360">
    <property type="component" value="Unassembled WGS sequence"/>
</dbReference>
<dbReference type="InterPro" id="IPR035976">
    <property type="entry name" value="Sushi/SCR/CCP_sf"/>
</dbReference>
<dbReference type="SUPFAM" id="SSF57535">
    <property type="entry name" value="Complement control module/SCR domain"/>
    <property type="match status" value="1"/>
</dbReference>
<proteinExistence type="predicted"/>
<dbReference type="InterPro" id="IPR052071">
    <property type="entry name" value="SCUB_EGF-like_domain"/>
</dbReference>
<dbReference type="Gene3D" id="2.20.100.10">
    <property type="entry name" value="Thrombospondin type-1 (TSP1) repeat"/>
    <property type="match status" value="1"/>
</dbReference>
<keyword evidence="7" id="KW-1185">Reference proteome</keyword>
<evidence type="ECO:0000313" key="7">
    <source>
        <dbReference type="Proteomes" id="UP000683360"/>
    </source>
</evidence>
<dbReference type="PROSITE" id="PS50092">
    <property type="entry name" value="TSP1"/>
    <property type="match status" value="1"/>
</dbReference>
<comment type="caution">
    <text evidence="6">The sequence shown here is derived from an EMBL/GenBank/DDBJ whole genome shotgun (WGS) entry which is preliminary data.</text>
</comment>
<reference evidence="6" key="1">
    <citation type="submission" date="2021-03" db="EMBL/GenBank/DDBJ databases">
        <authorList>
            <person name="Bekaert M."/>
        </authorList>
    </citation>
    <scope>NUCLEOTIDE SEQUENCE</scope>
</reference>
<dbReference type="InterPro" id="IPR011641">
    <property type="entry name" value="Tyr-kin_ephrin_A/B_rcpt-like"/>
</dbReference>
<feature type="transmembrane region" description="Helical" evidence="4">
    <location>
        <begin position="981"/>
        <end position="1005"/>
    </location>
</feature>
<dbReference type="GO" id="GO:0005615">
    <property type="term" value="C:extracellular space"/>
    <property type="evidence" value="ECO:0007669"/>
    <property type="project" value="TreeGrafter"/>
</dbReference>
<accession>A0A8S3SWW8</accession>
<dbReference type="SMART" id="SM01411">
    <property type="entry name" value="Ephrin_rec_like"/>
    <property type="match status" value="3"/>
</dbReference>
<sequence>MGIVRTFTGSVPIVNDNTDLSIIPRQISGPSSSTLQNVGTYIVTYEAEDFNGNKAEDCTFTVVVKQLRCRRLYSSPYMALSCTGTRLGSQCSFSCDSNAALNGTHTTFCRREGDSPYSIWDMNKHPFCQVTETCQDLQAPKHGAIACDNWLGGRLCHPLCAEGYSVVISNPLPALLVCLDDGLWLYHEKITDCYALDRIKRRQAVMSAEFYYTGDCNNPLVQNEIKQKFTFTIQNSVSWNSKCQPTNCNIANVVVICGATSRTRSTSNLKIDVEIYFGTENTTISSAEYENEVSTVTELMFVIENEFSSENVTLGSRNHTKDFLGISSNGLEIQCHENSVPVYVPCPAGSYYDNVVNECIRCKRGSYQPKSGQSGCITCSEMLITAIEGTIDSSECEEACVPGTWSTTGLPPCIECDIGYYEESYGSVSCSKCPREQNYFIGKKNISHKKQFYINNNSKTKIILFVDFDIGFPNMSDASYTDLVMSTISFPFLITLHAKCDTNSSGTIFRLSSDVVVLLELSVKQVVVFNETLQMPIDLCQRWVYVEMHVKQYLTIMYIDRKEVSRTLIKFDLNYISGLNVTLGGSGFSGYISQFDIRSLTANAKQGYTFPMCSSEDIEDGYVKWEDFAYSNLVNAFINIPGQCDVDGGWTRWDDWTKCSTSCGNGTRHRGRSCSNPLPDNGGLTCNGTDTEIGDCTLELCPECFKLQPTNNSSLFCNESNNMIVCYHNCDDGYWFDQDVMPEYRCGNETYYLWDFQTKENPYARLPSCSQIQESLMIYVNYTSYYDLLECKSETKSAIASEITNGYKELSCYRSSSCIMTNYVIHNCNENDQRTRRDISNVHIGYTVTLACNTTKHGTHTCYFGLADAVMEMKSLENNGQSFNIILGNNTYHIAQNQSTSGSWLKCPFGSIANVAFCVPCSIGHYLSNEECLPCQVGTYQLLTGQTFCFVCPTGTTTEGISSISINDCNKSISTEETSSVLTMLGLAIGIMVIGTSIGVIIIICRHRCCKSKLKVTENSAGMISLERVPTSLLDNSAMYSSYDNSEFNDESMIHTKQQGNSLPPLCYGHGHHSRHSSRQNERWN</sequence>
<name>A0A8S3SWW8_MYTED</name>
<dbReference type="InterPro" id="IPR000884">
    <property type="entry name" value="TSP1_rpt"/>
</dbReference>
<dbReference type="AlphaFoldDB" id="A0A8S3SWW8"/>
<evidence type="ECO:0000259" key="5">
    <source>
        <dbReference type="PROSITE" id="PS50825"/>
    </source>
</evidence>
<protein>
    <recommendedName>
        <fullName evidence="5">HYR domain-containing protein</fullName>
    </recommendedName>
</protein>
<feature type="region of interest" description="Disordered" evidence="3">
    <location>
        <begin position="1065"/>
        <end position="1085"/>
    </location>
</feature>
<dbReference type="Pfam" id="PF07699">
    <property type="entry name" value="Ephrin_rec_like"/>
    <property type="match status" value="3"/>
</dbReference>
<dbReference type="PANTHER" id="PTHR24046:SF5">
    <property type="entry name" value="EGF-LIKE DOMAIN-CONTAINING PROTEIN"/>
    <property type="match status" value="1"/>
</dbReference>
<keyword evidence="1" id="KW-0677">Repeat</keyword>
<keyword evidence="4" id="KW-0812">Transmembrane</keyword>
<dbReference type="Gene3D" id="2.60.40.10">
    <property type="entry name" value="Immunoglobulins"/>
    <property type="match status" value="1"/>
</dbReference>
<dbReference type="Gene3D" id="2.10.50.10">
    <property type="entry name" value="Tumor Necrosis Factor Receptor, subunit A, domain 2"/>
    <property type="match status" value="2"/>
</dbReference>
<dbReference type="InterPro" id="IPR009030">
    <property type="entry name" value="Growth_fac_rcpt_cys_sf"/>
</dbReference>
<dbReference type="Pfam" id="PF02494">
    <property type="entry name" value="HYR"/>
    <property type="match status" value="1"/>
</dbReference>
<dbReference type="InterPro" id="IPR003410">
    <property type="entry name" value="HYR_dom"/>
</dbReference>
<dbReference type="FunFam" id="2.10.50.10:FF:000032">
    <property type="entry name" value="Uncharacterized protein, isoform A"/>
    <property type="match status" value="1"/>
</dbReference>
<keyword evidence="2" id="KW-1015">Disulfide bond</keyword>
<evidence type="ECO:0000256" key="2">
    <source>
        <dbReference type="ARBA" id="ARBA00023157"/>
    </source>
</evidence>
<feature type="domain" description="HYR" evidence="5">
    <location>
        <begin position="1"/>
        <end position="66"/>
    </location>
</feature>
<dbReference type="InterPro" id="IPR013783">
    <property type="entry name" value="Ig-like_fold"/>
</dbReference>
<dbReference type="GO" id="GO:0007165">
    <property type="term" value="P:signal transduction"/>
    <property type="evidence" value="ECO:0007669"/>
    <property type="project" value="TreeGrafter"/>
</dbReference>
<organism evidence="6 7">
    <name type="scientific">Mytilus edulis</name>
    <name type="common">Blue mussel</name>
    <dbReference type="NCBI Taxonomy" id="6550"/>
    <lineage>
        <taxon>Eukaryota</taxon>
        <taxon>Metazoa</taxon>
        <taxon>Spiralia</taxon>
        <taxon>Lophotrochozoa</taxon>
        <taxon>Mollusca</taxon>
        <taxon>Bivalvia</taxon>
        <taxon>Autobranchia</taxon>
        <taxon>Pteriomorphia</taxon>
        <taxon>Mytilida</taxon>
        <taxon>Mytiloidea</taxon>
        <taxon>Mytilidae</taxon>
        <taxon>Mytilinae</taxon>
        <taxon>Mytilus</taxon>
    </lineage>
</organism>
<dbReference type="SUPFAM" id="SSF82895">
    <property type="entry name" value="TSP-1 type 1 repeat"/>
    <property type="match status" value="1"/>
</dbReference>
<gene>
    <name evidence="6" type="ORF">MEDL_34726</name>
</gene>
<dbReference type="InterPro" id="IPR000436">
    <property type="entry name" value="Sushi_SCR_CCP_dom"/>
</dbReference>
<dbReference type="InterPro" id="IPR036383">
    <property type="entry name" value="TSP1_rpt_sf"/>
</dbReference>
<dbReference type="SMART" id="SM00209">
    <property type="entry name" value="TSP1"/>
    <property type="match status" value="1"/>
</dbReference>
<dbReference type="Pfam" id="PF00090">
    <property type="entry name" value="TSP_1"/>
    <property type="match status" value="1"/>
</dbReference>
<dbReference type="OrthoDB" id="6136178at2759"/>
<dbReference type="FunFam" id="2.20.100.10:FF:000002">
    <property type="entry name" value="Unc-5 netrin receptor C"/>
    <property type="match status" value="1"/>
</dbReference>
<evidence type="ECO:0000256" key="4">
    <source>
        <dbReference type="SAM" id="Phobius"/>
    </source>
</evidence>
<evidence type="ECO:0000256" key="1">
    <source>
        <dbReference type="ARBA" id="ARBA00022737"/>
    </source>
</evidence>